<dbReference type="PANTHER" id="PTHR12815:SF42">
    <property type="entry name" value="BACTERIAL SURFACE ANTIGEN (D15) DOMAIN-CONTAINING PROTEIN"/>
    <property type="match status" value="1"/>
</dbReference>
<feature type="domain" description="POTRA" evidence="7">
    <location>
        <begin position="171"/>
        <end position="247"/>
    </location>
</feature>
<keyword evidence="2" id="KW-0812">Transmembrane</keyword>
<feature type="domain" description="Bacterial surface antigen (D15)" evidence="6">
    <location>
        <begin position="397"/>
        <end position="653"/>
    </location>
</feature>
<dbReference type="Pfam" id="PF07244">
    <property type="entry name" value="POTRA"/>
    <property type="match status" value="1"/>
</dbReference>
<dbReference type="Gene3D" id="2.40.160.50">
    <property type="entry name" value="membrane protein fhac: a member of the omp85/tpsb transporter family"/>
    <property type="match status" value="1"/>
</dbReference>
<evidence type="ECO:0000256" key="2">
    <source>
        <dbReference type="ARBA" id="ARBA00022452"/>
    </source>
</evidence>
<reference evidence="8 9" key="1">
    <citation type="submission" date="2022-10" db="EMBL/GenBank/DDBJ databases">
        <title>Sphingomonas sp.</title>
        <authorList>
            <person name="Jin C."/>
        </authorList>
    </citation>
    <scope>NUCLEOTIDE SEQUENCE [LARGE SCALE GENOMIC DNA]</scope>
    <source>
        <strain evidence="8 9">BN140010</strain>
    </source>
</reference>
<dbReference type="Gene3D" id="3.10.20.310">
    <property type="entry name" value="membrane protein fhac"/>
    <property type="match status" value="1"/>
</dbReference>
<evidence type="ECO:0000259" key="7">
    <source>
        <dbReference type="Pfam" id="PF07244"/>
    </source>
</evidence>
<evidence type="ECO:0000256" key="1">
    <source>
        <dbReference type="ARBA" id="ARBA00004370"/>
    </source>
</evidence>
<dbReference type="InterPro" id="IPR039910">
    <property type="entry name" value="D15-like"/>
</dbReference>
<evidence type="ECO:0000256" key="4">
    <source>
        <dbReference type="SAM" id="MobiDB-lite"/>
    </source>
</evidence>
<dbReference type="Pfam" id="PF01103">
    <property type="entry name" value="Omp85"/>
    <property type="match status" value="1"/>
</dbReference>
<comment type="caution">
    <text evidence="8">The sequence shown here is derived from an EMBL/GenBank/DDBJ whole genome shotgun (WGS) entry which is preliminary data.</text>
</comment>
<name>A0ABT3JI77_9SPHN</name>
<dbReference type="Proteomes" id="UP001526246">
    <property type="component" value="Unassembled WGS sequence"/>
</dbReference>
<evidence type="ECO:0000256" key="3">
    <source>
        <dbReference type="ARBA" id="ARBA00023136"/>
    </source>
</evidence>
<keyword evidence="9" id="KW-1185">Reference proteome</keyword>
<dbReference type="RefSeq" id="WP_264883760.1">
    <property type="nucleotide sequence ID" value="NZ_JAPDOB010000002.1"/>
</dbReference>
<keyword evidence="3" id="KW-0472">Membrane</keyword>
<evidence type="ECO:0000256" key="5">
    <source>
        <dbReference type="SAM" id="SignalP"/>
    </source>
</evidence>
<protein>
    <submittedName>
        <fullName evidence="8">BamA/TamA family outer membrane protein</fullName>
    </submittedName>
</protein>
<dbReference type="InterPro" id="IPR010827">
    <property type="entry name" value="BamA/TamA_POTRA"/>
</dbReference>
<gene>
    <name evidence="8" type="ORF">OMW55_13115</name>
</gene>
<accession>A0ABT3JI77</accession>
<dbReference type="InterPro" id="IPR000184">
    <property type="entry name" value="Bac_surfAg_D15"/>
</dbReference>
<keyword evidence="2" id="KW-1134">Transmembrane beta strand</keyword>
<keyword evidence="5" id="KW-0732">Signal</keyword>
<organism evidence="8 9">
    <name type="scientific">Sphingomonas arvum</name>
    <dbReference type="NCBI Taxonomy" id="2992113"/>
    <lineage>
        <taxon>Bacteria</taxon>
        <taxon>Pseudomonadati</taxon>
        <taxon>Pseudomonadota</taxon>
        <taxon>Alphaproteobacteria</taxon>
        <taxon>Sphingomonadales</taxon>
        <taxon>Sphingomonadaceae</taxon>
        <taxon>Sphingomonas</taxon>
    </lineage>
</organism>
<evidence type="ECO:0000259" key="6">
    <source>
        <dbReference type="Pfam" id="PF01103"/>
    </source>
</evidence>
<sequence length="653" mass="69394">MGRRGADWAVVAAGLAVAAPAAAQTVPPPTVPEPAEIDPNAPLAPLPDLGVDWPELLPPPRGETPAGDAAAPSVSSADIAAERRYALLVTGLDGPGQTELLRRFRQSSVLEADRKKAANAAQLDRRARADADLLEELLRAAGHFDAAVKPSVAEAGDTARITLAATPGPLYRFASVDLPGLEQAGEDAASLRKAFAVQPGGPADAQAVTDAGLALKVALGQQGFALADVGSQEVVIDHAARTARLTLPVATGPFQRIGTIRVAGEPRFGAAHVATIARFRAGDRYRQSRIDDLRRALIATGLVGSADVRVVPAADRRTVDLDVRLEPAPARTIAGELGYGTGEGVRAEANWQHRNLINPEGALTLRAVLGTQEQLAGAVLRFNNWRARDRVLTVLGNVSHVDRDAYDARTIQVGATVERQSTFLWRKTWTWSLGSELLASDERDVVAATGLPRRRTFLIGAVPATLNYDRSNDLLDPTRGFRLGGRFSPEVSLQGSVFGYGRAQFDASAYRPFSERVVVAGRVRAGTILGASRDRIAPSRRFFAGGGGSVRGYGYQRLGPRDVNGDPIGGRSLAEFSLETRVRFGTFGVVPFLDGGTLSTGTLPRLRQWQFGAGLGLRYYSSFGPIRIDVGTPLNRRSGDGRIAVTVSLGQAF</sequence>
<evidence type="ECO:0000313" key="8">
    <source>
        <dbReference type="EMBL" id="MCW3798749.1"/>
    </source>
</evidence>
<comment type="subcellular location">
    <subcellularLocation>
        <location evidence="1">Membrane</location>
    </subcellularLocation>
</comment>
<dbReference type="EMBL" id="JAPDOB010000002">
    <property type="protein sequence ID" value="MCW3798749.1"/>
    <property type="molecule type" value="Genomic_DNA"/>
</dbReference>
<feature type="signal peptide" evidence="5">
    <location>
        <begin position="1"/>
        <end position="23"/>
    </location>
</feature>
<feature type="chain" id="PRO_5047215626" evidence="5">
    <location>
        <begin position="24"/>
        <end position="653"/>
    </location>
</feature>
<feature type="compositionally biased region" description="Low complexity" evidence="4">
    <location>
        <begin position="38"/>
        <end position="49"/>
    </location>
</feature>
<dbReference type="PANTHER" id="PTHR12815">
    <property type="entry name" value="SORTING AND ASSEMBLY MACHINERY SAMM50 PROTEIN FAMILY MEMBER"/>
    <property type="match status" value="1"/>
</dbReference>
<evidence type="ECO:0000313" key="9">
    <source>
        <dbReference type="Proteomes" id="UP001526246"/>
    </source>
</evidence>
<feature type="region of interest" description="Disordered" evidence="4">
    <location>
        <begin position="21"/>
        <end position="75"/>
    </location>
</feature>
<proteinExistence type="predicted"/>